<evidence type="ECO:0000313" key="2">
    <source>
        <dbReference type="EMBL" id="KAJ8872459.1"/>
    </source>
</evidence>
<name>A0ABQ9GKC7_9NEOP</name>
<proteinExistence type="predicted"/>
<keyword evidence="3" id="KW-1185">Reference proteome</keyword>
<sequence>MTDSKTKLWTQIQNFVLKNEIYYSKNQIRPQKPNSGLLAPKSVDESSFHSQQPLNGGRSGLEPDPRPCARRNKIIPLALVGRVIVARIAVNRGKKNSNPRTLKTRDSHVSCTRSATNLCGNRRPGGGISKSRSDARPVESLCHHIVLALMRTLNIEISRADEDESRHGAAPECKGRPAASSGTIPTCENPVTRPGIEPSSPWREASAGRRQDCVHILTPRQEAREGTHVYTPARANFHGLDKKKDNLAIGKYHIPACCCSVRELDVRFLRLRRTNPRITKARLTRNDFPYYIASVESYFLLDMLFHWKYRCLKAIHDKWLDYSPPSKAKPGSIPGGVAPGFSHLGIVPGNAAGREGFLGVLQFPLALSFRRCSLLTSLHPHRFSRPPHFFVTSETLHALRVGAIRHLACELVSPVSLPRFLTLDAGFPRVSIPLLKANHISSLTHSVSVAPGLLGKTATQFAYPSESQGKASVQFMNRWVSSIPRTDREAPPRLLVVVG</sequence>
<feature type="region of interest" description="Disordered" evidence="1">
    <location>
        <begin position="162"/>
        <end position="209"/>
    </location>
</feature>
<reference evidence="2 3" key="1">
    <citation type="submission" date="2023-02" db="EMBL/GenBank/DDBJ databases">
        <title>LHISI_Scaffold_Assembly.</title>
        <authorList>
            <person name="Stuart O.P."/>
            <person name="Cleave R."/>
            <person name="Magrath M.J.L."/>
            <person name="Mikheyev A.S."/>
        </authorList>
    </citation>
    <scope>NUCLEOTIDE SEQUENCE [LARGE SCALE GENOMIC DNA]</scope>
    <source>
        <strain evidence="2">Daus_M_001</strain>
        <tissue evidence="2">Leg muscle</tissue>
    </source>
</reference>
<gene>
    <name evidence="2" type="ORF">PR048_026064</name>
</gene>
<accession>A0ABQ9GKC7</accession>
<evidence type="ECO:0000313" key="3">
    <source>
        <dbReference type="Proteomes" id="UP001159363"/>
    </source>
</evidence>
<evidence type="ECO:0000256" key="1">
    <source>
        <dbReference type="SAM" id="MobiDB-lite"/>
    </source>
</evidence>
<dbReference type="EMBL" id="JARBHB010000011">
    <property type="protein sequence ID" value="KAJ8872459.1"/>
    <property type="molecule type" value="Genomic_DNA"/>
</dbReference>
<feature type="region of interest" description="Disordered" evidence="1">
    <location>
        <begin position="115"/>
        <end position="134"/>
    </location>
</feature>
<protein>
    <submittedName>
        <fullName evidence="2">Uncharacterized protein</fullName>
    </submittedName>
</protein>
<organism evidence="2 3">
    <name type="scientific">Dryococelus australis</name>
    <dbReference type="NCBI Taxonomy" id="614101"/>
    <lineage>
        <taxon>Eukaryota</taxon>
        <taxon>Metazoa</taxon>
        <taxon>Ecdysozoa</taxon>
        <taxon>Arthropoda</taxon>
        <taxon>Hexapoda</taxon>
        <taxon>Insecta</taxon>
        <taxon>Pterygota</taxon>
        <taxon>Neoptera</taxon>
        <taxon>Polyneoptera</taxon>
        <taxon>Phasmatodea</taxon>
        <taxon>Verophasmatodea</taxon>
        <taxon>Anareolatae</taxon>
        <taxon>Phasmatidae</taxon>
        <taxon>Eurycanthinae</taxon>
        <taxon>Dryococelus</taxon>
    </lineage>
</organism>
<dbReference type="Proteomes" id="UP001159363">
    <property type="component" value="Chromosome 10"/>
</dbReference>
<comment type="caution">
    <text evidence="2">The sequence shown here is derived from an EMBL/GenBank/DDBJ whole genome shotgun (WGS) entry which is preliminary data.</text>
</comment>
<feature type="compositionally biased region" description="Basic and acidic residues" evidence="1">
    <location>
        <begin position="162"/>
        <end position="175"/>
    </location>
</feature>
<feature type="region of interest" description="Disordered" evidence="1">
    <location>
        <begin position="30"/>
        <end position="68"/>
    </location>
</feature>